<comment type="caution">
    <text evidence="1">The sequence shown here is derived from an EMBL/GenBank/DDBJ whole genome shotgun (WGS) entry which is preliminary data.</text>
</comment>
<accession>A0A8J8NU50</accession>
<evidence type="ECO:0000313" key="1">
    <source>
        <dbReference type="EMBL" id="TNV81672.1"/>
    </source>
</evidence>
<proteinExistence type="predicted"/>
<name>A0A8J8NU50_HALGN</name>
<dbReference type="AlphaFoldDB" id="A0A8J8NU50"/>
<dbReference type="Proteomes" id="UP000785679">
    <property type="component" value="Unassembled WGS sequence"/>
</dbReference>
<evidence type="ECO:0000313" key="2">
    <source>
        <dbReference type="Proteomes" id="UP000785679"/>
    </source>
</evidence>
<reference evidence="1" key="1">
    <citation type="submission" date="2019-06" db="EMBL/GenBank/DDBJ databases">
        <authorList>
            <person name="Zheng W."/>
        </authorList>
    </citation>
    <scope>NUCLEOTIDE SEQUENCE</scope>
    <source>
        <strain evidence="1">QDHG01</strain>
    </source>
</reference>
<dbReference type="EMBL" id="RRYP01005857">
    <property type="protein sequence ID" value="TNV81672.1"/>
    <property type="molecule type" value="Genomic_DNA"/>
</dbReference>
<keyword evidence="2" id="KW-1185">Reference proteome</keyword>
<gene>
    <name evidence="1" type="ORF">FGO68_gene286</name>
</gene>
<organism evidence="1 2">
    <name type="scientific">Halteria grandinella</name>
    <dbReference type="NCBI Taxonomy" id="5974"/>
    <lineage>
        <taxon>Eukaryota</taxon>
        <taxon>Sar</taxon>
        <taxon>Alveolata</taxon>
        <taxon>Ciliophora</taxon>
        <taxon>Intramacronucleata</taxon>
        <taxon>Spirotrichea</taxon>
        <taxon>Stichotrichia</taxon>
        <taxon>Sporadotrichida</taxon>
        <taxon>Halteriidae</taxon>
        <taxon>Halteria</taxon>
    </lineage>
</organism>
<protein>
    <submittedName>
        <fullName evidence="1">Uncharacterized protein</fullName>
    </submittedName>
</protein>
<sequence>MSIPKIITIVPILRVPFPPSFIGLCQTLLKLSQLDILPDQLSMSYIRKLIMATETSTSVSLNTDTRRNLGSTEDKKTQRELGPNLHQIGYANFDISENIGTLADLKCWFIIFSRST</sequence>